<dbReference type="InterPro" id="IPR035906">
    <property type="entry name" value="MetI-like_sf"/>
</dbReference>
<dbReference type="InterPro" id="IPR000515">
    <property type="entry name" value="MetI-like"/>
</dbReference>
<gene>
    <name evidence="7" type="ORF">DFR58_103142</name>
</gene>
<feature type="transmembrane region" description="Helical" evidence="5">
    <location>
        <begin position="172"/>
        <end position="190"/>
    </location>
</feature>
<dbReference type="EMBL" id="QPJT01000003">
    <property type="protein sequence ID" value="RCX19397.1"/>
    <property type="molecule type" value="Genomic_DNA"/>
</dbReference>
<evidence type="ECO:0000313" key="7">
    <source>
        <dbReference type="EMBL" id="RCX19397.1"/>
    </source>
</evidence>
<dbReference type="AlphaFoldDB" id="A0A369BFZ6"/>
<evidence type="ECO:0000256" key="4">
    <source>
        <dbReference type="ARBA" id="ARBA00023136"/>
    </source>
</evidence>
<evidence type="ECO:0000256" key="3">
    <source>
        <dbReference type="ARBA" id="ARBA00022989"/>
    </source>
</evidence>
<dbReference type="SUPFAM" id="SSF161098">
    <property type="entry name" value="MetI-like"/>
    <property type="match status" value="1"/>
</dbReference>
<dbReference type="Pfam" id="PF00528">
    <property type="entry name" value="BPD_transp_1"/>
    <property type="match status" value="1"/>
</dbReference>
<proteinExistence type="inferred from homology"/>
<feature type="transmembrane region" description="Helical" evidence="5">
    <location>
        <begin position="93"/>
        <end position="115"/>
    </location>
</feature>
<name>A0A369BFZ6_9FIRM</name>
<accession>A0A369BFZ6</accession>
<evidence type="ECO:0000259" key="6">
    <source>
        <dbReference type="PROSITE" id="PS50928"/>
    </source>
</evidence>
<comment type="similarity">
    <text evidence="5">Belongs to the binding-protein-dependent transport system permease family.</text>
</comment>
<comment type="subcellular location">
    <subcellularLocation>
        <location evidence="5">Cell membrane</location>
        <topology evidence="5">Multi-pass membrane protein</topology>
    </subcellularLocation>
    <subcellularLocation>
        <location evidence="1">Membrane</location>
        <topology evidence="1">Multi-pass membrane protein</topology>
    </subcellularLocation>
</comment>
<evidence type="ECO:0000256" key="5">
    <source>
        <dbReference type="RuleBase" id="RU363032"/>
    </source>
</evidence>
<dbReference type="RefSeq" id="WP_242987379.1">
    <property type="nucleotide sequence ID" value="NZ_QPJT01000003.1"/>
</dbReference>
<keyword evidence="5" id="KW-0813">Transport</keyword>
<keyword evidence="3 5" id="KW-1133">Transmembrane helix</keyword>
<keyword evidence="8" id="KW-1185">Reference proteome</keyword>
<dbReference type="PROSITE" id="PS50928">
    <property type="entry name" value="ABC_TM1"/>
    <property type="match status" value="1"/>
</dbReference>
<keyword evidence="4 5" id="KW-0472">Membrane</keyword>
<evidence type="ECO:0000313" key="8">
    <source>
        <dbReference type="Proteomes" id="UP000253034"/>
    </source>
</evidence>
<comment type="caution">
    <text evidence="7">The sequence shown here is derived from an EMBL/GenBank/DDBJ whole genome shotgun (WGS) entry which is preliminary data.</text>
</comment>
<dbReference type="GO" id="GO:0005886">
    <property type="term" value="C:plasma membrane"/>
    <property type="evidence" value="ECO:0007669"/>
    <property type="project" value="UniProtKB-SubCell"/>
</dbReference>
<dbReference type="Gene3D" id="1.10.3720.10">
    <property type="entry name" value="MetI-like"/>
    <property type="match status" value="1"/>
</dbReference>
<feature type="transmembrane region" description="Helical" evidence="5">
    <location>
        <begin position="135"/>
        <end position="160"/>
    </location>
</feature>
<feature type="transmembrane region" description="Helical" evidence="5">
    <location>
        <begin position="29"/>
        <end position="53"/>
    </location>
</feature>
<evidence type="ECO:0000256" key="2">
    <source>
        <dbReference type="ARBA" id="ARBA00022692"/>
    </source>
</evidence>
<protein>
    <submittedName>
        <fullName evidence="7">Carbohydrate ABC transporter membrane protein 1 (CUT1 family)</fullName>
    </submittedName>
</protein>
<dbReference type="PANTHER" id="PTHR43496:SF1">
    <property type="entry name" value="POLYGALACTURONAN_RHAMNOGALACTURONAN TRANSPORT SYSTEM PERMEASE PROTEIN YTEP"/>
    <property type="match status" value="1"/>
</dbReference>
<dbReference type="GO" id="GO:0055085">
    <property type="term" value="P:transmembrane transport"/>
    <property type="evidence" value="ECO:0007669"/>
    <property type="project" value="InterPro"/>
</dbReference>
<dbReference type="Proteomes" id="UP000253034">
    <property type="component" value="Unassembled WGS sequence"/>
</dbReference>
<keyword evidence="2 5" id="KW-0812">Transmembrane</keyword>
<dbReference type="PANTHER" id="PTHR43496">
    <property type="entry name" value="PROTEIN LPLB"/>
    <property type="match status" value="1"/>
</dbReference>
<organism evidence="7 8">
    <name type="scientific">Anaerobacterium chartisolvens</name>
    <dbReference type="NCBI Taxonomy" id="1297424"/>
    <lineage>
        <taxon>Bacteria</taxon>
        <taxon>Bacillati</taxon>
        <taxon>Bacillota</taxon>
        <taxon>Clostridia</taxon>
        <taxon>Eubacteriales</taxon>
        <taxon>Oscillospiraceae</taxon>
        <taxon>Anaerobacterium</taxon>
    </lineage>
</organism>
<evidence type="ECO:0000256" key="1">
    <source>
        <dbReference type="ARBA" id="ARBA00004141"/>
    </source>
</evidence>
<reference evidence="7 8" key="1">
    <citation type="submission" date="2018-07" db="EMBL/GenBank/DDBJ databases">
        <title>Genomic Encyclopedia of Type Strains, Phase IV (KMG-IV): sequencing the most valuable type-strain genomes for metagenomic binning, comparative biology and taxonomic classification.</title>
        <authorList>
            <person name="Goeker M."/>
        </authorList>
    </citation>
    <scope>NUCLEOTIDE SEQUENCE [LARGE SCALE GENOMIC DNA]</scope>
    <source>
        <strain evidence="7 8">DSM 27016</strain>
    </source>
</reference>
<feature type="transmembrane region" description="Helical" evidence="5">
    <location>
        <begin position="285"/>
        <end position="304"/>
    </location>
</feature>
<feature type="domain" description="ABC transmembrane type-1" evidence="6">
    <location>
        <begin position="89"/>
        <end position="306"/>
    </location>
</feature>
<dbReference type="CDD" id="cd06261">
    <property type="entry name" value="TM_PBP2"/>
    <property type="match status" value="1"/>
</dbReference>
<feature type="transmembrane region" description="Helical" evidence="5">
    <location>
        <begin position="236"/>
        <end position="253"/>
    </location>
</feature>
<sequence length="319" mass="36595">MKPLVTANTPPNRRPEGNSFWSIAWKQRYLYLMSLPFVVWLIVFCYVPIWGWIMAFQNYKPGRPLFEQKWVGLANFLKLFTDERFYLAMRNTLAMSIMGLIAGFVFPIVFAILLNEIRSQFFKRTVQTISYLPHFVSWVVAAGLITQILSIDGGIVNELLVRLHIIDEPIQFFTKGGLFWIIVTLADLWKETGWNAIIYLAAIMGIDQELYQAAYVDGAGRMKRIWHITLPGIRPTVVIVFILSIGNLIRIGFEKQFLLGNALVMDYSEVLELYVLNYGIKLSRYSYGTAIGVFSSVVSVILLFTANKIFKKLTNESVY</sequence>